<dbReference type="EMBL" id="JBBPBM010000017">
    <property type="protein sequence ID" value="KAK8556673.1"/>
    <property type="molecule type" value="Genomic_DNA"/>
</dbReference>
<keyword evidence="2" id="KW-1185">Reference proteome</keyword>
<evidence type="ECO:0000313" key="2">
    <source>
        <dbReference type="Proteomes" id="UP001472677"/>
    </source>
</evidence>
<comment type="caution">
    <text evidence="1">The sequence shown here is derived from an EMBL/GenBank/DDBJ whole genome shotgun (WGS) entry which is preliminary data.</text>
</comment>
<organism evidence="1 2">
    <name type="scientific">Hibiscus sabdariffa</name>
    <name type="common">roselle</name>
    <dbReference type="NCBI Taxonomy" id="183260"/>
    <lineage>
        <taxon>Eukaryota</taxon>
        <taxon>Viridiplantae</taxon>
        <taxon>Streptophyta</taxon>
        <taxon>Embryophyta</taxon>
        <taxon>Tracheophyta</taxon>
        <taxon>Spermatophyta</taxon>
        <taxon>Magnoliopsida</taxon>
        <taxon>eudicotyledons</taxon>
        <taxon>Gunneridae</taxon>
        <taxon>Pentapetalae</taxon>
        <taxon>rosids</taxon>
        <taxon>malvids</taxon>
        <taxon>Malvales</taxon>
        <taxon>Malvaceae</taxon>
        <taxon>Malvoideae</taxon>
        <taxon>Hibiscus</taxon>
    </lineage>
</organism>
<dbReference type="Proteomes" id="UP001472677">
    <property type="component" value="Unassembled WGS sequence"/>
</dbReference>
<proteinExistence type="predicted"/>
<gene>
    <name evidence="1" type="ORF">V6N12_003070</name>
</gene>
<reference evidence="1 2" key="1">
    <citation type="journal article" date="2024" name="G3 (Bethesda)">
        <title>Genome assembly of Hibiscus sabdariffa L. provides insights into metabolisms of medicinal natural products.</title>
        <authorList>
            <person name="Kim T."/>
        </authorList>
    </citation>
    <scope>NUCLEOTIDE SEQUENCE [LARGE SCALE GENOMIC DNA]</scope>
    <source>
        <strain evidence="1">TK-2024</strain>
        <tissue evidence="1">Old leaves</tissue>
    </source>
</reference>
<evidence type="ECO:0000313" key="1">
    <source>
        <dbReference type="EMBL" id="KAK8556673.1"/>
    </source>
</evidence>
<sequence length="101" mass="10610">MLCIPSIFPPTLDSSFSRFVLRFEISSHSQIPLSLLAFRQDLMYLDLDLSIAFISTDYGVVLESEVADGVAAGGYAVVGGGEGVVVVGGRFVSVGGAFNSC</sequence>
<name>A0ABR2EEE0_9ROSI</name>
<protein>
    <submittedName>
        <fullName evidence="1">Uncharacterized protein</fullName>
    </submittedName>
</protein>
<accession>A0ABR2EEE0</accession>